<evidence type="ECO:0000313" key="1">
    <source>
        <dbReference type="EMBL" id="JAE26037.1"/>
    </source>
</evidence>
<dbReference type="EMBL" id="GBRH01171859">
    <property type="protein sequence ID" value="JAE26037.1"/>
    <property type="molecule type" value="Transcribed_RNA"/>
</dbReference>
<reference evidence="1" key="1">
    <citation type="submission" date="2014-09" db="EMBL/GenBank/DDBJ databases">
        <authorList>
            <person name="Magalhaes I.L.F."/>
            <person name="Oliveira U."/>
            <person name="Santos F.R."/>
            <person name="Vidigal T.H.D.A."/>
            <person name="Brescovit A.D."/>
            <person name="Santos A.J."/>
        </authorList>
    </citation>
    <scope>NUCLEOTIDE SEQUENCE</scope>
    <source>
        <tissue evidence="1">Shoot tissue taken approximately 20 cm above the soil surface</tissue>
    </source>
</reference>
<proteinExistence type="predicted"/>
<reference evidence="1" key="2">
    <citation type="journal article" date="2015" name="Data Brief">
        <title>Shoot transcriptome of the giant reed, Arundo donax.</title>
        <authorList>
            <person name="Barrero R.A."/>
            <person name="Guerrero F.D."/>
            <person name="Moolhuijzen P."/>
            <person name="Goolsby J.A."/>
            <person name="Tidwell J."/>
            <person name="Bellgard S.E."/>
            <person name="Bellgard M.I."/>
        </authorList>
    </citation>
    <scope>NUCLEOTIDE SEQUENCE</scope>
    <source>
        <tissue evidence="1">Shoot tissue taken approximately 20 cm above the soil surface</tissue>
    </source>
</reference>
<sequence>MGLSRSGALKRYRYYGSMPAALQSN</sequence>
<dbReference type="AlphaFoldDB" id="A0A0A9GNH3"/>
<organism evidence="1">
    <name type="scientific">Arundo donax</name>
    <name type="common">Giant reed</name>
    <name type="synonym">Donax arundinaceus</name>
    <dbReference type="NCBI Taxonomy" id="35708"/>
    <lineage>
        <taxon>Eukaryota</taxon>
        <taxon>Viridiplantae</taxon>
        <taxon>Streptophyta</taxon>
        <taxon>Embryophyta</taxon>
        <taxon>Tracheophyta</taxon>
        <taxon>Spermatophyta</taxon>
        <taxon>Magnoliopsida</taxon>
        <taxon>Liliopsida</taxon>
        <taxon>Poales</taxon>
        <taxon>Poaceae</taxon>
        <taxon>PACMAD clade</taxon>
        <taxon>Arundinoideae</taxon>
        <taxon>Arundineae</taxon>
        <taxon>Arundo</taxon>
    </lineage>
</organism>
<protein>
    <submittedName>
        <fullName evidence="1">Uncharacterized protein</fullName>
    </submittedName>
</protein>
<name>A0A0A9GNH3_ARUDO</name>
<accession>A0A0A9GNH3</accession>